<feature type="compositionally biased region" description="Acidic residues" evidence="4">
    <location>
        <begin position="477"/>
        <end position="497"/>
    </location>
</feature>
<dbReference type="GO" id="GO:0008270">
    <property type="term" value="F:zinc ion binding"/>
    <property type="evidence" value="ECO:0007669"/>
    <property type="project" value="UniProtKB-KW"/>
</dbReference>
<keyword evidence="1" id="KW-0479">Metal-binding</keyword>
<gene>
    <name evidence="6" type="ORF">TWF788_004558</name>
</gene>
<dbReference type="GO" id="GO:0000978">
    <property type="term" value="F:RNA polymerase II cis-regulatory region sequence-specific DNA binding"/>
    <property type="evidence" value="ECO:0007669"/>
    <property type="project" value="TreeGrafter"/>
</dbReference>
<feature type="region of interest" description="Disordered" evidence="4">
    <location>
        <begin position="373"/>
        <end position="401"/>
    </location>
</feature>
<evidence type="ECO:0000256" key="3">
    <source>
        <dbReference type="ARBA" id="ARBA00022833"/>
    </source>
</evidence>
<name>A0A7C8P2I3_ORBOL</name>
<evidence type="ECO:0000256" key="1">
    <source>
        <dbReference type="ARBA" id="ARBA00022723"/>
    </source>
</evidence>
<feature type="domain" description="C2H2-type" evidence="5">
    <location>
        <begin position="283"/>
        <end position="302"/>
    </location>
</feature>
<feature type="region of interest" description="Disordered" evidence="4">
    <location>
        <begin position="187"/>
        <end position="279"/>
    </location>
</feature>
<keyword evidence="3" id="KW-0862">Zinc</keyword>
<feature type="region of interest" description="Disordered" evidence="4">
    <location>
        <begin position="468"/>
        <end position="513"/>
    </location>
</feature>
<sequence>MAAYESMDFLQFEDGDRQDTFHKMLAATGASISPLNTTSSFDSSIYSKPEFDFFTTSETSTLPPSFFSVEDPQYTGYPLYPFTEVPRAAYPYYSEESTLFVQPPPLPSNYLTNELYRGPTSPSVASSAAEGFDFASGQSSIASGASTSSSDHGSPYMATQEWTMNTEDMSTWTGVAWEQQPELKDTCVNPSLINNGSRQSSVEASSILPTSPKHTKRNSTFRVSPYPTPSATSKGHRRSPSNHSAEDYFPHTPAMSREVSATSKGAASPERTTSSNGASHSDNFCNACGKVFRDLKAHQITHMDERPEKCPIPTCEYAKKGFARKYDCQRHTLTHYKGTMVCGFCPGSGLPSEKTFNRADVFKRHLMSVHNVEQTAPNGKPKKVNGRGGSVSSSGSPRAPSFQAAYKDVTGKCSTCNATFANAQQFYEHLDDCVLSKVVKPEPEGDINSHNLGSVNDLEEVQESLAAHGLLNSDGAEVNEAEISEEEDEESEDEDDKTDPSFGARKSKKQRKSLTGTGVAGGVVLGANSKISKKQMMAAGGRKRRRNLPSGWGVQPDRMVTKRRCLQVYDGSKLLCRDEMMMSSAWEVKANLAGGAAEVSDLDYWTVVRANAFHDAAKEARDAQKEQQH</sequence>
<accession>A0A7C8P2I3</accession>
<dbReference type="InterPro" id="IPR013087">
    <property type="entry name" value="Znf_C2H2_type"/>
</dbReference>
<evidence type="ECO:0000259" key="5">
    <source>
        <dbReference type="SMART" id="SM00355"/>
    </source>
</evidence>
<feature type="domain" description="C2H2-type" evidence="5">
    <location>
        <begin position="308"/>
        <end position="335"/>
    </location>
</feature>
<dbReference type="PANTHER" id="PTHR23235">
    <property type="entry name" value="KRUEPPEL-LIKE TRANSCRIPTION FACTOR"/>
    <property type="match status" value="1"/>
</dbReference>
<proteinExistence type="predicted"/>
<evidence type="ECO:0000256" key="2">
    <source>
        <dbReference type="ARBA" id="ARBA00022771"/>
    </source>
</evidence>
<dbReference type="Proteomes" id="UP000479691">
    <property type="component" value="Unassembled WGS sequence"/>
</dbReference>
<keyword evidence="2" id="KW-0863">Zinc-finger</keyword>
<dbReference type="GO" id="GO:0000981">
    <property type="term" value="F:DNA-binding transcription factor activity, RNA polymerase II-specific"/>
    <property type="evidence" value="ECO:0007669"/>
    <property type="project" value="TreeGrafter"/>
</dbReference>
<comment type="caution">
    <text evidence="6">The sequence shown here is derived from an EMBL/GenBank/DDBJ whole genome shotgun (WGS) entry which is preliminary data.</text>
</comment>
<evidence type="ECO:0000313" key="6">
    <source>
        <dbReference type="EMBL" id="KAF3158617.1"/>
    </source>
</evidence>
<dbReference type="Gene3D" id="3.30.160.60">
    <property type="entry name" value="Classic Zinc Finger"/>
    <property type="match status" value="1"/>
</dbReference>
<dbReference type="PANTHER" id="PTHR23235:SF120">
    <property type="entry name" value="KRUPPEL-LIKE FACTOR 15"/>
    <property type="match status" value="1"/>
</dbReference>
<dbReference type="SMART" id="SM00355">
    <property type="entry name" value="ZnF_C2H2"/>
    <property type="match status" value="4"/>
</dbReference>
<feature type="domain" description="C2H2-type" evidence="5">
    <location>
        <begin position="411"/>
        <end position="431"/>
    </location>
</feature>
<dbReference type="SUPFAM" id="SSF57667">
    <property type="entry name" value="beta-beta-alpha zinc fingers"/>
    <property type="match status" value="1"/>
</dbReference>
<protein>
    <recommendedName>
        <fullName evidence="5">C2H2-type domain-containing protein</fullName>
    </recommendedName>
</protein>
<feature type="compositionally biased region" description="Low complexity" evidence="4">
    <location>
        <begin position="390"/>
        <end position="401"/>
    </location>
</feature>
<dbReference type="InterPro" id="IPR036236">
    <property type="entry name" value="Znf_C2H2_sf"/>
</dbReference>
<feature type="compositionally biased region" description="Polar residues" evidence="4">
    <location>
        <begin position="259"/>
        <end position="279"/>
    </location>
</feature>
<evidence type="ECO:0000256" key="4">
    <source>
        <dbReference type="SAM" id="MobiDB-lite"/>
    </source>
</evidence>
<evidence type="ECO:0000313" key="7">
    <source>
        <dbReference type="Proteomes" id="UP000479691"/>
    </source>
</evidence>
<organism evidence="6 7">
    <name type="scientific">Orbilia oligospora</name>
    <name type="common">Nematode-trapping fungus</name>
    <name type="synonym">Arthrobotrys oligospora</name>
    <dbReference type="NCBI Taxonomy" id="2813651"/>
    <lineage>
        <taxon>Eukaryota</taxon>
        <taxon>Fungi</taxon>
        <taxon>Dikarya</taxon>
        <taxon>Ascomycota</taxon>
        <taxon>Pezizomycotina</taxon>
        <taxon>Orbiliomycetes</taxon>
        <taxon>Orbiliales</taxon>
        <taxon>Orbiliaceae</taxon>
        <taxon>Orbilia</taxon>
    </lineage>
</organism>
<dbReference type="EMBL" id="JAABOE010000208">
    <property type="protein sequence ID" value="KAF3158617.1"/>
    <property type="molecule type" value="Genomic_DNA"/>
</dbReference>
<dbReference type="AlphaFoldDB" id="A0A7C8P2I3"/>
<feature type="domain" description="C2H2-type" evidence="5">
    <location>
        <begin position="340"/>
        <end position="370"/>
    </location>
</feature>
<feature type="compositionally biased region" description="Polar residues" evidence="4">
    <location>
        <begin position="188"/>
        <end position="209"/>
    </location>
</feature>
<reference evidence="6 7" key="1">
    <citation type="submission" date="2019-06" db="EMBL/GenBank/DDBJ databases">
        <authorList>
            <person name="Palmer J.M."/>
        </authorList>
    </citation>
    <scope>NUCLEOTIDE SEQUENCE [LARGE SCALE GENOMIC DNA]</scope>
    <source>
        <strain evidence="6 7">TWF788</strain>
    </source>
</reference>